<dbReference type="Proteomes" id="UP000663873">
    <property type="component" value="Unassembled WGS sequence"/>
</dbReference>
<accession>A0A821W113</accession>
<dbReference type="AlphaFoldDB" id="A0A821W113"/>
<keyword evidence="1" id="KW-0175">Coiled coil</keyword>
<dbReference type="EMBL" id="CAJOBP010081964">
    <property type="protein sequence ID" value="CAF4917828.1"/>
    <property type="molecule type" value="Genomic_DNA"/>
</dbReference>
<keyword evidence="3" id="KW-1185">Reference proteome</keyword>
<comment type="caution">
    <text evidence="2">The sequence shown here is derived from an EMBL/GenBank/DDBJ whole genome shotgun (WGS) entry which is preliminary data.</text>
</comment>
<gene>
    <name evidence="2" type="ORF">UJA718_LOCUS46276</name>
</gene>
<feature type="non-terminal residue" evidence="2">
    <location>
        <position position="54"/>
    </location>
</feature>
<evidence type="ECO:0000313" key="3">
    <source>
        <dbReference type="Proteomes" id="UP000663873"/>
    </source>
</evidence>
<proteinExistence type="predicted"/>
<evidence type="ECO:0000313" key="2">
    <source>
        <dbReference type="EMBL" id="CAF4917828.1"/>
    </source>
</evidence>
<reference evidence="2" key="1">
    <citation type="submission" date="2021-02" db="EMBL/GenBank/DDBJ databases">
        <authorList>
            <person name="Nowell W R."/>
        </authorList>
    </citation>
    <scope>NUCLEOTIDE SEQUENCE</scope>
</reference>
<organism evidence="2 3">
    <name type="scientific">Rotaria socialis</name>
    <dbReference type="NCBI Taxonomy" id="392032"/>
    <lineage>
        <taxon>Eukaryota</taxon>
        <taxon>Metazoa</taxon>
        <taxon>Spiralia</taxon>
        <taxon>Gnathifera</taxon>
        <taxon>Rotifera</taxon>
        <taxon>Eurotatoria</taxon>
        <taxon>Bdelloidea</taxon>
        <taxon>Philodinida</taxon>
        <taxon>Philodinidae</taxon>
        <taxon>Rotaria</taxon>
    </lineage>
</organism>
<feature type="coiled-coil region" evidence="1">
    <location>
        <begin position="20"/>
        <end position="54"/>
    </location>
</feature>
<sequence>MAHRDRILNDQKRRMRVYIKLIDEQDLDDAEELRERLKKTNKKLKQNQEQLSNQ</sequence>
<name>A0A821W113_9BILA</name>
<evidence type="ECO:0000256" key="1">
    <source>
        <dbReference type="SAM" id="Coils"/>
    </source>
</evidence>
<protein>
    <submittedName>
        <fullName evidence="2">Uncharacterized protein</fullName>
    </submittedName>
</protein>